<organism evidence="6 7">
    <name type="scientific">Candidatus Blautia pullicola</name>
    <dbReference type="NCBI Taxonomy" id="2838498"/>
    <lineage>
        <taxon>Bacteria</taxon>
        <taxon>Bacillati</taxon>
        <taxon>Bacillota</taxon>
        <taxon>Clostridia</taxon>
        <taxon>Lachnospirales</taxon>
        <taxon>Lachnospiraceae</taxon>
        <taxon>Blautia</taxon>
    </lineage>
</organism>
<reference evidence="6" key="1">
    <citation type="journal article" date="2021" name="PeerJ">
        <title>Extensive microbial diversity within the chicken gut microbiome revealed by metagenomics and culture.</title>
        <authorList>
            <person name="Gilroy R."/>
            <person name="Ravi A."/>
            <person name="Getino M."/>
            <person name="Pursley I."/>
            <person name="Horton D.L."/>
            <person name="Alikhan N.F."/>
            <person name="Baker D."/>
            <person name="Gharbi K."/>
            <person name="Hall N."/>
            <person name="Watson M."/>
            <person name="Adriaenssens E.M."/>
            <person name="Foster-Nyarko E."/>
            <person name="Jarju S."/>
            <person name="Secka A."/>
            <person name="Antonio M."/>
            <person name="Oren A."/>
            <person name="Chaudhuri R.R."/>
            <person name="La Ragione R."/>
            <person name="Hildebrand F."/>
            <person name="Pallen M.J."/>
        </authorList>
    </citation>
    <scope>NUCLEOTIDE SEQUENCE</scope>
    <source>
        <strain evidence="6">1068</strain>
    </source>
</reference>
<dbReference type="GO" id="GO:0016020">
    <property type="term" value="C:membrane"/>
    <property type="evidence" value="ECO:0007669"/>
    <property type="project" value="UniProtKB-SubCell"/>
</dbReference>
<evidence type="ECO:0000313" key="7">
    <source>
        <dbReference type="Proteomes" id="UP000824056"/>
    </source>
</evidence>
<evidence type="ECO:0000313" key="6">
    <source>
        <dbReference type="EMBL" id="HIZ65341.1"/>
    </source>
</evidence>
<feature type="transmembrane region" description="Helical" evidence="5">
    <location>
        <begin position="75"/>
        <end position="91"/>
    </location>
</feature>
<dbReference type="InterPro" id="IPR039020">
    <property type="entry name" value="PaxB-like"/>
</dbReference>
<feature type="transmembrane region" description="Helical" evidence="5">
    <location>
        <begin position="44"/>
        <end position="63"/>
    </location>
</feature>
<protein>
    <submittedName>
        <fullName evidence="6">Uncharacterized protein</fullName>
    </submittedName>
</protein>
<evidence type="ECO:0000256" key="5">
    <source>
        <dbReference type="SAM" id="Phobius"/>
    </source>
</evidence>
<dbReference type="PANTHER" id="PTHR42038:SF2">
    <property type="entry name" value="TERPENE CYCLASE AUSL"/>
    <property type="match status" value="1"/>
</dbReference>
<accession>A0A9D2FRJ5</accession>
<proteinExistence type="predicted"/>
<dbReference type="EMBL" id="DXBG01000129">
    <property type="protein sequence ID" value="HIZ65341.1"/>
    <property type="molecule type" value="Genomic_DNA"/>
</dbReference>
<dbReference type="GO" id="GO:0016829">
    <property type="term" value="F:lyase activity"/>
    <property type="evidence" value="ECO:0007669"/>
    <property type="project" value="InterPro"/>
</dbReference>
<evidence type="ECO:0000256" key="2">
    <source>
        <dbReference type="ARBA" id="ARBA00022692"/>
    </source>
</evidence>
<evidence type="ECO:0000256" key="1">
    <source>
        <dbReference type="ARBA" id="ARBA00004141"/>
    </source>
</evidence>
<sequence>MYNLNAIGAQAIANTCWFLLDILIIVTWFKYGKSEFETPLAKKWFVPWTLLVLTACFILQILFIMEFGDVEGEKYSAYLQNIAMSIAYLYMLNRRKSTKGQSLTIGICKCIGTLTPTIYGTMEGNYFIFTTGIICFVFDLLYIYFFYQVKKSEIESNPAGHKI</sequence>
<keyword evidence="2 5" id="KW-0812">Transmembrane</keyword>
<dbReference type="AlphaFoldDB" id="A0A9D2FRJ5"/>
<dbReference type="Gene3D" id="1.20.1280.290">
    <property type="match status" value="1"/>
</dbReference>
<name>A0A9D2FRJ5_9FIRM</name>
<feature type="transmembrane region" description="Helical" evidence="5">
    <location>
        <begin position="126"/>
        <end position="147"/>
    </location>
</feature>
<dbReference type="Proteomes" id="UP000824056">
    <property type="component" value="Unassembled WGS sequence"/>
</dbReference>
<comment type="subcellular location">
    <subcellularLocation>
        <location evidence="1">Membrane</location>
        <topology evidence="1">Multi-pass membrane protein</topology>
    </subcellularLocation>
</comment>
<evidence type="ECO:0000256" key="3">
    <source>
        <dbReference type="ARBA" id="ARBA00022989"/>
    </source>
</evidence>
<gene>
    <name evidence="6" type="ORF">H9809_05480</name>
</gene>
<dbReference type="PANTHER" id="PTHR42038">
    <property type="match status" value="1"/>
</dbReference>
<dbReference type="Pfam" id="PF25129">
    <property type="entry name" value="Pyr4-TMTC"/>
    <property type="match status" value="1"/>
</dbReference>
<comment type="caution">
    <text evidence="6">The sequence shown here is derived from an EMBL/GenBank/DDBJ whole genome shotgun (WGS) entry which is preliminary data.</text>
</comment>
<reference evidence="6" key="2">
    <citation type="submission" date="2021-04" db="EMBL/GenBank/DDBJ databases">
        <authorList>
            <person name="Gilroy R."/>
        </authorList>
    </citation>
    <scope>NUCLEOTIDE SEQUENCE</scope>
    <source>
        <strain evidence="6">1068</strain>
    </source>
</reference>
<keyword evidence="3 5" id="KW-1133">Transmembrane helix</keyword>
<keyword evidence="4 5" id="KW-0472">Membrane</keyword>
<evidence type="ECO:0000256" key="4">
    <source>
        <dbReference type="ARBA" id="ARBA00023136"/>
    </source>
</evidence>
<feature type="transmembrane region" description="Helical" evidence="5">
    <location>
        <begin position="12"/>
        <end position="32"/>
    </location>
</feature>